<evidence type="ECO:0000256" key="3">
    <source>
        <dbReference type="ARBA" id="ARBA00005073"/>
    </source>
</evidence>
<dbReference type="GeneID" id="92076025"/>
<evidence type="ECO:0000256" key="12">
    <source>
        <dbReference type="SAM" id="MobiDB-lite"/>
    </source>
</evidence>
<comment type="function">
    <text evidence="2">Catalyzes the 6-electron oxidation of protoporphyrinogen-IX to form protoporphyrin-IX.</text>
</comment>
<keyword evidence="10" id="KW-0627">Porphyrin biosynthesis</keyword>
<dbReference type="SUPFAM" id="SSF54373">
    <property type="entry name" value="FAD-linked reductases, C-terminal domain"/>
    <property type="match status" value="1"/>
</dbReference>
<name>A0ABR1QAM4_9PEZI</name>
<dbReference type="InterPro" id="IPR050464">
    <property type="entry name" value="Zeta_carotene_desat/Oxidored"/>
</dbReference>
<proteinExistence type="inferred from homology"/>
<feature type="domain" description="Amine oxidase" evidence="13">
    <location>
        <begin position="110"/>
        <end position="623"/>
    </location>
</feature>
<evidence type="ECO:0000256" key="11">
    <source>
        <dbReference type="ARBA" id="ARBA00047554"/>
    </source>
</evidence>
<keyword evidence="9" id="KW-0350">Heme biosynthesis</keyword>
<dbReference type="EMBL" id="JAQQWE010000005">
    <property type="protein sequence ID" value="KAK7951013.1"/>
    <property type="molecule type" value="Genomic_DNA"/>
</dbReference>
<evidence type="ECO:0000256" key="9">
    <source>
        <dbReference type="ARBA" id="ARBA00023133"/>
    </source>
</evidence>
<dbReference type="SUPFAM" id="SSF51905">
    <property type="entry name" value="FAD/NAD(P)-binding domain"/>
    <property type="match status" value="1"/>
</dbReference>
<dbReference type="PANTHER" id="PTHR42923:SF3">
    <property type="entry name" value="PROTOPORPHYRINOGEN OXIDASE"/>
    <property type="match status" value="1"/>
</dbReference>
<evidence type="ECO:0000256" key="6">
    <source>
        <dbReference type="ARBA" id="ARBA00022630"/>
    </source>
</evidence>
<evidence type="ECO:0000256" key="8">
    <source>
        <dbReference type="ARBA" id="ARBA00023002"/>
    </source>
</evidence>
<evidence type="ECO:0000259" key="13">
    <source>
        <dbReference type="Pfam" id="PF01593"/>
    </source>
</evidence>
<dbReference type="Proteomes" id="UP001391051">
    <property type="component" value="Unassembled WGS sequence"/>
</dbReference>
<keyword evidence="15" id="KW-1185">Reference proteome</keyword>
<keyword evidence="8" id="KW-0560">Oxidoreductase</keyword>
<keyword evidence="7" id="KW-0274">FAD</keyword>
<comment type="pathway">
    <text evidence="3">Porphyrin-containing compound metabolism; protoporphyrin-IX biosynthesis; protoporphyrin-IX from protoporphyrinogen-IX: step 1/1.</text>
</comment>
<evidence type="ECO:0000256" key="1">
    <source>
        <dbReference type="ARBA" id="ARBA00001974"/>
    </source>
</evidence>
<evidence type="ECO:0000313" key="15">
    <source>
        <dbReference type="Proteomes" id="UP001391051"/>
    </source>
</evidence>
<accession>A0ABR1QAM4</accession>
<dbReference type="InterPro" id="IPR004572">
    <property type="entry name" value="Protoporphyrinogen_oxidase"/>
</dbReference>
<gene>
    <name evidence="14" type="ORF">PG986_006741</name>
</gene>
<comment type="cofactor">
    <cofactor evidence="1">
        <name>FAD</name>
        <dbReference type="ChEBI" id="CHEBI:57692"/>
    </cofactor>
</comment>
<evidence type="ECO:0000256" key="7">
    <source>
        <dbReference type="ARBA" id="ARBA00022827"/>
    </source>
</evidence>
<evidence type="ECO:0000256" key="10">
    <source>
        <dbReference type="ARBA" id="ARBA00023244"/>
    </source>
</evidence>
<reference evidence="14 15" key="1">
    <citation type="submission" date="2023-01" db="EMBL/GenBank/DDBJ databases">
        <title>Analysis of 21 Apiospora genomes using comparative genomics revels a genus with tremendous synthesis potential of carbohydrate active enzymes and secondary metabolites.</title>
        <authorList>
            <person name="Sorensen T."/>
        </authorList>
    </citation>
    <scope>NUCLEOTIDE SEQUENCE [LARGE SCALE GENOMIC DNA]</scope>
    <source>
        <strain evidence="14 15">CBS 24483</strain>
    </source>
</reference>
<dbReference type="InterPro" id="IPR002937">
    <property type="entry name" value="Amino_oxidase"/>
</dbReference>
<dbReference type="Gene3D" id="3.50.50.60">
    <property type="entry name" value="FAD/NAD(P)-binding domain"/>
    <property type="match status" value="1"/>
</dbReference>
<feature type="region of interest" description="Disordered" evidence="12">
    <location>
        <begin position="71"/>
        <end position="101"/>
    </location>
</feature>
<dbReference type="Pfam" id="PF01593">
    <property type="entry name" value="Amino_oxidase"/>
    <property type="match status" value="1"/>
</dbReference>
<evidence type="ECO:0000313" key="14">
    <source>
        <dbReference type="EMBL" id="KAK7951013.1"/>
    </source>
</evidence>
<comment type="caution">
    <text evidence="14">The sequence shown here is derived from an EMBL/GenBank/DDBJ whole genome shotgun (WGS) entry which is preliminary data.</text>
</comment>
<protein>
    <recommendedName>
        <fullName evidence="5">protoporphyrinogen oxidase</fullName>
        <ecNumber evidence="5">1.3.3.4</ecNumber>
    </recommendedName>
</protein>
<evidence type="ECO:0000256" key="4">
    <source>
        <dbReference type="ARBA" id="ARBA00010551"/>
    </source>
</evidence>
<organism evidence="14 15">
    <name type="scientific">Apiospora aurea</name>
    <dbReference type="NCBI Taxonomy" id="335848"/>
    <lineage>
        <taxon>Eukaryota</taxon>
        <taxon>Fungi</taxon>
        <taxon>Dikarya</taxon>
        <taxon>Ascomycota</taxon>
        <taxon>Pezizomycotina</taxon>
        <taxon>Sordariomycetes</taxon>
        <taxon>Xylariomycetidae</taxon>
        <taxon>Amphisphaeriales</taxon>
        <taxon>Apiosporaceae</taxon>
        <taxon>Apiospora</taxon>
    </lineage>
</organism>
<evidence type="ECO:0000256" key="2">
    <source>
        <dbReference type="ARBA" id="ARBA00002600"/>
    </source>
</evidence>
<sequence length="730" mass="81142">MTSKRPEELFIALLRSAYSNGCRHAVSGARPTRALPQLTFLRAQAPYTRGFATGRARLPYVPKALLSRSSRGYATAATPPQPPQPQANTDVQSPPSADPPRRIAVLGGGITGLTAAHYLARHAKNAHITLYEGGDHLGGWIKGEVAKTAEGEEILLQRGPRMLRSGASGNKYDDLILYDVLANLELGHKIVYPKGAANSRYLYYPDHLVKLPSEEFSLNNILESVQSFLTEPIWEGTVGAGLHMWKYSLETKNKRDHRELEIRTALMRNEPMPIIDTSVLDQDESVADYLLRTMGEDRLIKNVVSGMLHGIYGGDAYKLSAKHTIFDRFWYKDQSLTRDGEVWMAVKDIFLPYDILDGPNAYHVIDLAERGIQHKLIAFEDGLLTLVRGLEDDLKEWANVEIKRNTPVTSLAYKDGKVLVSADGKTEQFDQVLSTIYAGQLAKIAQPANSLPSLSEVPAVTIMVVNMWYPNEDLLAANPGFGYLIPQGVSKEQNPERALGVLFDSDIQTREEQAGTKLTVMMGGHQWDKWAFLPDEQMAVEMAKNVVQRHLGISPDEEGLVASARLCRDCLPQHTVGHRDRLRKAHYELSSAFQGQLMVAGPSYTTVGVIPAMRAGYDAAMRMARGQGAPHFRNQEQGVGVWNWYFEMLDKLKVTPSIPDHIGATGLEWATESDAKNMVPVPRASMRFKSWTPESKRFIDKDGNIKPGSVEALTQKDGIKNSELFQKRVS</sequence>
<dbReference type="EC" id="1.3.3.4" evidence="5"/>
<dbReference type="NCBIfam" id="TIGR00562">
    <property type="entry name" value="proto_IX_ox"/>
    <property type="match status" value="1"/>
</dbReference>
<comment type="similarity">
    <text evidence="4">Belongs to the protoporphyrinogen/coproporphyrinogen oxidase family. Protoporphyrinogen oxidase subfamily.</text>
</comment>
<dbReference type="InterPro" id="IPR036188">
    <property type="entry name" value="FAD/NAD-bd_sf"/>
</dbReference>
<comment type="catalytic activity">
    <reaction evidence="11">
        <text>protoporphyrinogen IX + 3 O2 = protoporphyrin IX + 3 H2O2</text>
        <dbReference type="Rhea" id="RHEA:25576"/>
        <dbReference type="ChEBI" id="CHEBI:15379"/>
        <dbReference type="ChEBI" id="CHEBI:16240"/>
        <dbReference type="ChEBI" id="CHEBI:57306"/>
        <dbReference type="ChEBI" id="CHEBI:57307"/>
        <dbReference type="EC" id="1.3.3.4"/>
    </reaction>
</comment>
<dbReference type="PANTHER" id="PTHR42923">
    <property type="entry name" value="PROTOPORPHYRINOGEN OXIDASE"/>
    <property type="match status" value="1"/>
</dbReference>
<keyword evidence="6" id="KW-0285">Flavoprotein</keyword>
<evidence type="ECO:0000256" key="5">
    <source>
        <dbReference type="ARBA" id="ARBA00012867"/>
    </source>
</evidence>
<dbReference type="RefSeq" id="XP_066699075.1">
    <property type="nucleotide sequence ID" value="XM_066842963.1"/>
</dbReference>